<dbReference type="GO" id="GO:0003827">
    <property type="term" value="F:alpha-1,3-mannosylglycoprotein 2-beta-N-acetylglucosaminyltransferase activity"/>
    <property type="evidence" value="ECO:0007669"/>
    <property type="project" value="UniProtKB-UniRule"/>
</dbReference>
<keyword evidence="11 17" id="KW-0472">Membrane</keyword>
<proteinExistence type="inferred from homology"/>
<protein>
    <recommendedName>
        <fullName evidence="14 17">Alpha-1,3-mannosyl-glycoprotein 2-beta-N-acetylglucosaminyltransferase</fullName>
        <shortName evidence="17">GNT-I</shortName>
        <shortName evidence="17">GlcNAc-T I</shortName>
        <ecNumber evidence="14 17">2.4.1.101</ecNumber>
    </recommendedName>
    <alternativeName>
        <fullName evidence="15 17">N-glycosyl-oligosaccharide-glycoprotein N-acetylglucosaminyltransferase I</fullName>
    </alternativeName>
</protein>
<dbReference type="PANTHER" id="PTHR10468:SF3">
    <property type="entry name" value="ALPHA-1,3-MANNOSYL-GLYCOPROTEIN 2-BETA-N-ACETYLGLUCOSAMINYLTRANSFERASE"/>
    <property type="match status" value="1"/>
</dbReference>
<evidence type="ECO:0000256" key="13">
    <source>
        <dbReference type="ARBA" id="ARBA00037706"/>
    </source>
</evidence>
<comment type="cofactor">
    <cofactor evidence="17">
        <name>Mn(2+)</name>
        <dbReference type="ChEBI" id="CHEBI:29035"/>
    </cofactor>
    <text evidence="17">The cofactor is mostly bound to the substrate.</text>
</comment>
<evidence type="ECO:0000256" key="4">
    <source>
        <dbReference type="ARBA" id="ARBA00022676"/>
    </source>
</evidence>
<accession>A0A914E3A0</accession>
<keyword evidence="5" id="KW-0808">Transferase</keyword>
<keyword evidence="12 17" id="KW-0464">Manganese</keyword>
<dbReference type="PANTHER" id="PTHR10468">
    <property type="entry name" value="PROTEIN O-LINKED-MANNOSE BETA-1,2-N-ACETYLGLUCOSAMINYLTRANSFERASE 1/ALPHA-1,3-MANNOSYL-GLYCOPROTEIN 2-BETA-N-ACETYLGLUCOSAMINYLTRANSFERASE"/>
    <property type="match status" value="1"/>
</dbReference>
<keyword evidence="10 17" id="KW-0333">Golgi apparatus</keyword>
<dbReference type="SUPFAM" id="SSF53448">
    <property type="entry name" value="Nucleotide-diphospho-sugar transferases"/>
    <property type="match status" value="1"/>
</dbReference>
<evidence type="ECO:0000256" key="15">
    <source>
        <dbReference type="ARBA" id="ARBA00041712"/>
    </source>
</evidence>
<evidence type="ECO:0000256" key="8">
    <source>
        <dbReference type="ARBA" id="ARBA00022968"/>
    </source>
</evidence>
<evidence type="ECO:0000256" key="2">
    <source>
        <dbReference type="ARBA" id="ARBA00004922"/>
    </source>
</evidence>
<dbReference type="InterPro" id="IPR052261">
    <property type="entry name" value="Glycosyltransferase_13"/>
</dbReference>
<dbReference type="Pfam" id="PF03071">
    <property type="entry name" value="GNT-I"/>
    <property type="match status" value="1"/>
</dbReference>
<comment type="function">
    <text evidence="13 17">Initiates complex N-linked carbohydrate formation. Essential for the conversion of high-mannose to hybrid and complex N-glycans.</text>
</comment>
<evidence type="ECO:0000256" key="6">
    <source>
        <dbReference type="ARBA" id="ARBA00022692"/>
    </source>
</evidence>
<dbReference type="Gene3D" id="3.90.550.10">
    <property type="entry name" value="Spore Coat Polysaccharide Biosynthesis Protein SpsA, Chain A"/>
    <property type="match status" value="1"/>
</dbReference>
<evidence type="ECO:0000256" key="11">
    <source>
        <dbReference type="ARBA" id="ARBA00023136"/>
    </source>
</evidence>
<evidence type="ECO:0000256" key="5">
    <source>
        <dbReference type="ARBA" id="ARBA00022679"/>
    </source>
</evidence>
<keyword evidence="8 17" id="KW-0735">Signal-anchor</keyword>
<evidence type="ECO:0000256" key="9">
    <source>
        <dbReference type="ARBA" id="ARBA00022989"/>
    </source>
</evidence>
<evidence type="ECO:0000256" key="17">
    <source>
        <dbReference type="RuleBase" id="RU368119"/>
    </source>
</evidence>
<keyword evidence="9 17" id="KW-1133">Transmembrane helix</keyword>
<keyword evidence="18" id="KW-1185">Reference proteome</keyword>
<sequence length="534" mass="61810">MPPSCQNNMLKHNGLTSQGLLLDRDNLNHSIGKSTSLHDLAQSQKMFSSRFRRSVIKRCSKNNGLLCFFMIFLIFIWLRNWFSPAQRDQNAVLSAQETHVYIPVVEKSIPKEINKGNSPTGIDEQVVILVMSATRSEAVRNHLGQILRLRPSLEKFPIVISQDGDSKSVTDVIREYVNETLRISFIHHKDKIAASTAYQKSAKNYFYIAQHYKWALDKVFKEMGFKTVIITEDDLDIAEDFFSYFSATQHLLYEDPTIWCVSAFNDNGAPALADRKKSDLLYRTDFFPGLGWMLTSKTWEELSPKWPEAYWDDWLRRQDIRKDRVCVRPEISRTSHNMKVAGKGSSNGLYKAFLSSIRLPESPVDFSLVNVDRLKKEQFDAYFGQTIKETKEIKIDDLFGGGIKLDPEIAYRVVYKNPRDFRRLAKQYKLMNDFRSGMARTAYYGVIPFLIDGARIYAISGKLDLEKPFGSFSSVEIYTDEWDKMNRYLDFADLYCKPGKWTGKCDPKDQGMIDWFKRRNQSKRLASWGEMIVI</sequence>
<dbReference type="FunFam" id="3.90.550.10:FF:000252">
    <property type="entry name" value="Protein O-linked-mannose beta-1,2-N-acetylglucosaminyltransferase 1"/>
    <property type="match status" value="1"/>
</dbReference>
<dbReference type="InterPro" id="IPR029044">
    <property type="entry name" value="Nucleotide-diphossugar_trans"/>
</dbReference>
<organism evidence="18 19">
    <name type="scientific">Acrobeloides nanus</name>
    <dbReference type="NCBI Taxonomy" id="290746"/>
    <lineage>
        <taxon>Eukaryota</taxon>
        <taxon>Metazoa</taxon>
        <taxon>Ecdysozoa</taxon>
        <taxon>Nematoda</taxon>
        <taxon>Chromadorea</taxon>
        <taxon>Rhabditida</taxon>
        <taxon>Tylenchina</taxon>
        <taxon>Cephalobomorpha</taxon>
        <taxon>Cephaloboidea</taxon>
        <taxon>Cephalobidae</taxon>
        <taxon>Acrobeloides</taxon>
    </lineage>
</organism>
<reference evidence="19" key="1">
    <citation type="submission" date="2022-11" db="UniProtKB">
        <authorList>
            <consortium name="WormBaseParasite"/>
        </authorList>
    </citation>
    <scope>IDENTIFICATION</scope>
</reference>
<dbReference type="GO" id="GO:0006487">
    <property type="term" value="P:protein N-linked glycosylation"/>
    <property type="evidence" value="ECO:0007669"/>
    <property type="project" value="TreeGrafter"/>
</dbReference>
<dbReference type="GO" id="GO:0000139">
    <property type="term" value="C:Golgi membrane"/>
    <property type="evidence" value="ECO:0007669"/>
    <property type="project" value="UniProtKB-SubCell"/>
</dbReference>
<evidence type="ECO:0000256" key="12">
    <source>
        <dbReference type="ARBA" id="ARBA00023211"/>
    </source>
</evidence>
<dbReference type="Proteomes" id="UP000887540">
    <property type="component" value="Unplaced"/>
</dbReference>
<evidence type="ECO:0000256" key="1">
    <source>
        <dbReference type="ARBA" id="ARBA00004323"/>
    </source>
</evidence>
<dbReference type="InterPro" id="IPR004139">
    <property type="entry name" value="Glyco_trans_13"/>
</dbReference>
<keyword evidence="6 17" id="KW-0812">Transmembrane</keyword>
<comment type="catalytic activity">
    <reaction evidence="16 17">
        <text>N(4)-(alpha-D-Man-(1-&gt;3)-[alpha-D-Man-(1-&gt;3)-[alpha-D-Man-(1-&gt;6)]-alpha-D-Man-(1-&gt;6)]-beta-D-Man-(1-&gt;4)-beta-D-GlcNAc-(1-&gt;4)-beta-D-GlcNAc)-L-asparaginyl-[protein] (N-glucan mannose isomer 5A1,2) + UDP-N-acetyl-alpha-D-glucosamine = N(4)-{beta-D-GlcNAc-(1-&gt;2)-alpha-D-Man-(1-&gt;3)-[alpha-D-Man-(1-&gt;3)-[alpha-D-Man-(1-&gt;6)]-alpha-D-Man-(1-&gt;6)]-beta-D-Man-(1-&gt;4)-beta-D-GlcNAc-(1-&gt;4)-beta-D-GlcNAc}-L-asparaginyl-[protein] + UDP + H(+)</text>
        <dbReference type="Rhea" id="RHEA:11456"/>
        <dbReference type="Rhea" id="RHEA-COMP:14367"/>
        <dbReference type="Rhea" id="RHEA-COMP:14368"/>
        <dbReference type="ChEBI" id="CHEBI:15378"/>
        <dbReference type="ChEBI" id="CHEBI:57705"/>
        <dbReference type="ChEBI" id="CHEBI:58223"/>
        <dbReference type="ChEBI" id="CHEBI:59087"/>
        <dbReference type="ChEBI" id="CHEBI:60625"/>
        <dbReference type="EC" id="2.4.1.101"/>
    </reaction>
</comment>
<dbReference type="WBParaSite" id="ACRNAN_scaffold5136.g25484.t1">
    <property type="protein sequence ID" value="ACRNAN_scaffold5136.g25484.t1"/>
    <property type="gene ID" value="ACRNAN_scaffold5136.g25484"/>
</dbReference>
<keyword evidence="4 17" id="KW-0328">Glycosyltransferase</keyword>
<evidence type="ECO:0000256" key="16">
    <source>
        <dbReference type="ARBA" id="ARBA00049421"/>
    </source>
</evidence>
<evidence type="ECO:0000313" key="19">
    <source>
        <dbReference type="WBParaSite" id="ACRNAN_scaffold5136.g25484.t1"/>
    </source>
</evidence>
<evidence type="ECO:0000313" key="18">
    <source>
        <dbReference type="Proteomes" id="UP000887540"/>
    </source>
</evidence>
<dbReference type="EC" id="2.4.1.101" evidence="14 17"/>
<dbReference type="Gene3D" id="3.10.180.20">
    <property type="entry name" value="N-Acetylglucosaminyltransferase I, Domain 2"/>
    <property type="match status" value="1"/>
</dbReference>
<feature type="transmembrane region" description="Helical" evidence="17">
    <location>
        <begin position="62"/>
        <end position="82"/>
    </location>
</feature>
<evidence type="ECO:0000256" key="3">
    <source>
        <dbReference type="ARBA" id="ARBA00006492"/>
    </source>
</evidence>
<keyword evidence="7 17" id="KW-0479">Metal-binding</keyword>
<dbReference type="GO" id="GO:0030145">
    <property type="term" value="F:manganese ion binding"/>
    <property type="evidence" value="ECO:0007669"/>
    <property type="project" value="UniProtKB-UniRule"/>
</dbReference>
<dbReference type="AlphaFoldDB" id="A0A914E3A0"/>
<name>A0A914E3A0_9BILA</name>
<evidence type="ECO:0000256" key="14">
    <source>
        <dbReference type="ARBA" id="ARBA00038949"/>
    </source>
</evidence>
<comment type="subcellular location">
    <subcellularLocation>
        <location evidence="1 17">Golgi apparatus membrane</location>
        <topology evidence="1 17">Single-pass type II membrane protein</topology>
    </subcellularLocation>
</comment>
<evidence type="ECO:0000256" key="7">
    <source>
        <dbReference type="ARBA" id="ARBA00022723"/>
    </source>
</evidence>
<evidence type="ECO:0000256" key="10">
    <source>
        <dbReference type="ARBA" id="ARBA00023034"/>
    </source>
</evidence>
<comment type="pathway">
    <text evidence="2 17">Protein modification; protein glycosylation.</text>
</comment>
<comment type="similarity">
    <text evidence="3 17">Belongs to the glycosyltransferase 13 family.</text>
</comment>